<dbReference type="RefSeq" id="WP_013164205.1">
    <property type="nucleotide sequence ID" value="NC_014216.1"/>
</dbReference>
<dbReference type="GO" id="GO:0006281">
    <property type="term" value="P:DNA repair"/>
    <property type="evidence" value="ECO:0007669"/>
    <property type="project" value="TreeGrafter"/>
</dbReference>
<accession>D6Z557</accession>
<gene>
    <name evidence="1" type="ordered locus">DaAHT2_2004</name>
</gene>
<dbReference type="SFLD" id="SFLDG01129">
    <property type="entry name" value="C1.5:_HAD__Beta-PGM__Phosphata"/>
    <property type="match status" value="1"/>
</dbReference>
<dbReference type="KEGG" id="dak:DaAHT2_2004"/>
<protein>
    <submittedName>
        <fullName evidence="1">HAD-superfamily hydrolase, subfamily IA, variant 3</fullName>
    </submittedName>
</protein>
<dbReference type="SFLD" id="SFLDS00003">
    <property type="entry name" value="Haloacid_Dehalogenase"/>
    <property type="match status" value="1"/>
</dbReference>
<dbReference type="eggNOG" id="COG1011">
    <property type="taxonomic scope" value="Bacteria"/>
</dbReference>
<dbReference type="InterPro" id="IPR036412">
    <property type="entry name" value="HAD-like_sf"/>
</dbReference>
<dbReference type="AlphaFoldDB" id="D6Z557"/>
<dbReference type="HOGENOM" id="CLU_106706_0_0_7"/>
<keyword evidence="2" id="KW-1185">Reference proteome</keyword>
<dbReference type="OrthoDB" id="9773910at2"/>
<dbReference type="PANTHER" id="PTHR43434">
    <property type="entry name" value="PHOSPHOGLYCOLATE PHOSPHATASE"/>
    <property type="match status" value="1"/>
</dbReference>
<reference evidence="2" key="1">
    <citation type="submission" date="2010-02" db="EMBL/GenBank/DDBJ databases">
        <title>Complete sequence of Desulfurivibrio alkaliphilus AHT2.</title>
        <authorList>
            <consortium name="US DOE Joint Genome Institute"/>
            <person name="Pitluck S."/>
            <person name="Chertkov O."/>
            <person name="Detter J.C."/>
            <person name="Han C."/>
            <person name="Tapia R."/>
            <person name="Larimer F."/>
            <person name="Land M."/>
            <person name="Hauser L."/>
            <person name="Kyrpides N."/>
            <person name="Mikhailova N."/>
            <person name="Sorokin D.Y."/>
            <person name="Muyzer G."/>
            <person name="Woyke T."/>
        </authorList>
    </citation>
    <scope>NUCLEOTIDE SEQUENCE [LARGE SCALE GENOMIC DNA]</scope>
    <source>
        <strain evidence="2">DSM 19089 / UNIQEM U267 / AHT2</strain>
    </source>
</reference>
<dbReference type="SUPFAM" id="SSF56784">
    <property type="entry name" value="HAD-like"/>
    <property type="match status" value="1"/>
</dbReference>
<dbReference type="InterPro" id="IPR023214">
    <property type="entry name" value="HAD_sf"/>
</dbReference>
<organism evidence="1 2">
    <name type="scientific">Desulfurivibrio alkaliphilus (strain DSM 19089 / UNIQEM U267 / AHT2)</name>
    <dbReference type="NCBI Taxonomy" id="589865"/>
    <lineage>
        <taxon>Bacteria</taxon>
        <taxon>Pseudomonadati</taxon>
        <taxon>Thermodesulfobacteriota</taxon>
        <taxon>Desulfobulbia</taxon>
        <taxon>Desulfobulbales</taxon>
        <taxon>Desulfobulbaceae</taxon>
        <taxon>Desulfurivibrio</taxon>
    </lineage>
</organism>
<dbReference type="InterPro" id="IPR050155">
    <property type="entry name" value="HAD-like_hydrolase_sf"/>
</dbReference>
<dbReference type="PANTHER" id="PTHR43434:SF3">
    <property type="entry name" value="GMP_IMP NUCLEOTIDASE YRFG"/>
    <property type="match status" value="1"/>
</dbReference>
<evidence type="ECO:0000313" key="2">
    <source>
        <dbReference type="Proteomes" id="UP000001508"/>
    </source>
</evidence>
<sequence length="229" mass="26603">MSRITPQIDWQAIGTVLLDLDGTLLDRHFDDYFWHCYVPENYALIHNLDIDEARRRLVAKFDQLQGTLAWADLDHWSQELGMDIPALKRRVDALIAVHPHVVEFLLFCRRLKKQIYLVTNAHHKTLAIKLGKTSLAGYWDQVVCAEEIGLAKEETDFWPRLERSLNYDKERTMLVDDTERVLDAANTHGLGQLIHVARASSRAPRIYSRKYPSIIYFSELIPSHRQAQN</sequence>
<dbReference type="GO" id="GO:0005829">
    <property type="term" value="C:cytosol"/>
    <property type="evidence" value="ECO:0007669"/>
    <property type="project" value="TreeGrafter"/>
</dbReference>
<keyword evidence="1" id="KW-0378">Hydrolase</keyword>
<dbReference type="Gene3D" id="3.40.50.1000">
    <property type="entry name" value="HAD superfamily/HAD-like"/>
    <property type="match status" value="1"/>
</dbReference>
<dbReference type="InParanoid" id="D6Z557"/>
<dbReference type="EMBL" id="CP001940">
    <property type="protein sequence ID" value="ADH86682.1"/>
    <property type="molecule type" value="Genomic_DNA"/>
</dbReference>
<proteinExistence type="predicted"/>
<dbReference type="STRING" id="589865.DaAHT2_2004"/>
<dbReference type="Pfam" id="PF00702">
    <property type="entry name" value="Hydrolase"/>
    <property type="match status" value="1"/>
</dbReference>
<name>D6Z557_DESAT</name>
<evidence type="ECO:0000313" key="1">
    <source>
        <dbReference type="EMBL" id="ADH86682.1"/>
    </source>
</evidence>
<dbReference type="GO" id="GO:0008967">
    <property type="term" value="F:phosphoglycolate phosphatase activity"/>
    <property type="evidence" value="ECO:0007669"/>
    <property type="project" value="TreeGrafter"/>
</dbReference>
<dbReference type="FunCoup" id="D6Z557">
    <property type="interactions" value="71"/>
</dbReference>
<dbReference type="CDD" id="cd01427">
    <property type="entry name" value="HAD_like"/>
    <property type="match status" value="1"/>
</dbReference>
<dbReference type="Proteomes" id="UP000001508">
    <property type="component" value="Chromosome"/>
</dbReference>